<evidence type="ECO:0000256" key="1">
    <source>
        <dbReference type="ARBA" id="ARBA00022737"/>
    </source>
</evidence>
<feature type="domain" description="Myb-like" evidence="7">
    <location>
        <begin position="177"/>
        <end position="227"/>
    </location>
</feature>
<feature type="domain" description="HTH myb-type" evidence="8">
    <location>
        <begin position="125"/>
        <end position="180"/>
    </location>
</feature>
<organism evidence="9 10">
    <name type="scientific">Tritrichomonas foetus</name>
    <dbReference type="NCBI Taxonomy" id="1144522"/>
    <lineage>
        <taxon>Eukaryota</taxon>
        <taxon>Metamonada</taxon>
        <taxon>Parabasalia</taxon>
        <taxon>Tritrichomonadida</taxon>
        <taxon>Tritrichomonadidae</taxon>
        <taxon>Tritrichomonas</taxon>
    </lineage>
</organism>
<dbReference type="PROSITE" id="PS50090">
    <property type="entry name" value="MYB_LIKE"/>
    <property type="match status" value="2"/>
</dbReference>
<dbReference type="SUPFAM" id="SSF46689">
    <property type="entry name" value="Homeodomain-like"/>
    <property type="match status" value="1"/>
</dbReference>
<dbReference type="EMBL" id="MLAK01000314">
    <property type="protein sequence ID" value="OHT14811.1"/>
    <property type="molecule type" value="Genomic_DNA"/>
</dbReference>
<dbReference type="PANTHER" id="PTHR46621:SF1">
    <property type="entry name" value="SNRNA-ACTIVATING PROTEIN COMPLEX SUBUNIT 4"/>
    <property type="match status" value="1"/>
</dbReference>
<keyword evidence="4" id="KW-0804">Transcription</keyword>
<dbReference type="InterPro" id="IPR017930">
    <property type="entry name" value="Myb_dom"/>
</dbReference>
<name>A0A1J4KU66_9EUKA</name>
<evidence type="ECO:0000256" key="6">
    <source>
        <dbReference type="SAM" id="MobiDB-lite"/>
    </source>
</evidence>
<evidence type="ECO:0000256" key="4">
    <source>
        <dbReference type="ARBA" id="ARBA00023163"/>
    </source>
</evidence>
<evidence type="ECO:0000256" key="5">
    <source>
        <dbReference type="ARBA" id="ARBA00023242"/>
    </source>
</evidence>
<dbReference type="CDD" id="cd00167">
    <property type="entry name" value="SANT"/>
    <property type="match status" value="2"/>
</dbReference>
<dbReference type="GO" id="GO:0001006">
    <property type="term" value="F:RNA polymerase III type 3 promoter sequence-specific DNA binding"/>
    <property type="evidence" value="ECO:0007669"/>
    <property type="project" value="TreeGrafter"/>
</dbReference>
<dbReference type="GeneID" id="94832695"/>
<evidence type="ECO:0000313" key="9">
    <source>
        <dbReference type="EMBL" id="OHT14811.1"/>
    </source>
</evidence>
<dbReference type="VEuPathDB" id="TrichDB:TRFO_14737"/>
<evidence type="ECO:0008006" key="11">
    <source>
        <dbReference type="Google" id="ProtNLM"/>
    </source>
</evidence>
<dbReference type="SMART" id="SM00717">
    <property type="entry name" value="SANT"/>
    <property type="match status" value="2"/>
</dbReference>
<keyword evidence="2" id="KW-0805">Transcription regulation</keyword>
<dbReference type="GO" id="GO:0042795">
    <property type="term" value="P:snRNA transcription by RNA polymerase II"/>
    <property type="evidence" value="ECO:0007669"/>
    <property type="project" value="TreeGrafter"/>
</dbReference>
<dbReference type="RefSeq" id="XP_068367947.1">
    <property type="nucleotide sequence ID" value="XM_068497991.1"/>
</dbReference>
<dbReference type="OrthoDB" id="2143914at2759"/>
<dbReference type="GO" id="GO:0042796">
    <property type="term" value="P:snRNA transcription by RNA polymerase III"/>
    <property type="evidence" value="ECO:0007669"/>
    <property type="project" value="TreeGrafter"/>
</dbReference>
<keyword evidence="5" id="KW-0539">Nucleus</keyword>
<dbReference type="Proteomes" id="UP000179807">
    <property type="component" value="Unassembled WGS sequence"/>
</dbReference>
<dbReference type="PROSITE" id="PS51294">
    <property type="entry name" value="HTH_MYB"/>
    <property type="match status" value="2"/>
</dbReference>
<sequence>MFISRSQLGKYRIQVLYNLFSIHFYTLYKLNSHHITYFKRIIKKQTRKMMNQTQNIPNNNITTVNSIACLANTSNMPSFENISNPQCLIHLNNISNVQTCKNVADTDISNISNVSSISSYNHNSSKSSRKSKFTPEEDNRLIQLVNQFSETNWNLIALYMNGRNVRQCRERWRHYLSPSVSNAPWTAAEDYLLDQKYAEFGPKWKQIAEFFPSRTDINIKNRYLLKVRHMERLSSQIAEMSAEYTAKMQNTKKLLSGSQMTPQPTFQTTVTQQHQIQQIQQQQIQQQTMEIPKVSTNFQQMNQFSPLNLNQVPQMKQPEIFTKMPSFIPFQEVCQPIEARSKSSSMTNSPKTIESSPKTSNDYSSSSDTTDSSSECDHVNEEEMINANADPTDLLFEECEAFFEMDHEMFFLPFAE</sequence>
<comment type="caution">
    <text evidence="9">The sequence shown here is derived from an EMBL/GenBank/DDBJ whole genome shotgun (WGS) entry which is preliminary data.</text>
</comment>
<dbReference type="InterPro" id="IPR051575">
    <property type="entry name" value="Myb-like_DNA-bd"/>
</dbReference>
<proteinExistence type="predicted"/>
<keyword evidence="3" id="KW-0238">DNA-binding</keyword>
<dbReference type="FunFam" id="1.10.10.60:FF:000010">
    <property type="entry name" value="Transcriptional activator Myb isoform A"/>
    <property type="match status" value="1"/>
</dbReference>
<dbReference type="Gene3D" id="1.10.10.60">
    <property type="entry name" value="Homeodomain-like"/>
    <property type="match status" value="2"/>
</dbReference>
<evidence type="ECO:0000256" key="3">
    <source>
        <dbReference type="ARBA" id="ARBA00023125"/>
    </source>
</evidence>
<reference evidence="9" key="1">
    <citation type="submission" date="2016-10" db="EMBL/GenBank/DDBJ databases">
        <authorList>
            <person name="Benchimol M."/>
            <person name="Almeida L.G."/>
            <person name="Vasconcelos A.T."/>
            <person name="Perreira-Neves A."/>
            <person name="Rosa I.A."/>
            <person name="Tasca T."/>
            <person name="Bogo M.R."/>
            <person name="de Souza W."/>
        </authorList>
    </citation>
    <scope>NUCLEOTIDE SEQUENCE [LARGE SCALE GENOMIC DNA]</scope>
    <source>
        <strain evidence="9">K</strain>
    </source>
</reference>
<feature type="compositionally biased region" description="Polar residues" evidence="6">
    <location>
        <begin position="342"/>
        <end position="354"/>
    </location>
</feature>
<evidence type="ECO:0000259" key="8">
    <source>
        <dbReference type="PROSITE" id="PS51294"/>
    </source>
</evidence>
<dbReference type="GO" id="GO:0000978">
    <property type="term" value="F:RNA polymerase II cis-regulatory region sequence-specific DNA binding"/>
    <property type="evidence" value="ECO:0007669"/>
    <property type="project" value="TreeGrafter"/>
</dbReference>
<evidence type="ECO:0000259" key="7">
    <source>
        <dbReference type="PROSITE" id="PS50090"/>
    </source>
</evidence>
<evidence type="ECO:0000313" key="10">
    <source>
        <dbReference type="Proteomes" id="UP000179807"/>
    </source>
</evidence>
<dbReference type="InterPro" id="IPR009057">
    <property type="entry name" value="Homeodomain-like_sf"/>
</dbReference>
<feature type="domain" description="HTH myb-type" evidence="8">
    <location>
        <begin position="184"/>
        <end position="231"/>
    </location>
</feature>
<keyword evidence="10" id="KW-1185">Reference proteome</keyword>
<keyword evidence="1" id="KW-0677">Repeat</keyword>
<evidence type="ECO:0000256" key="2">
    <source>
        <dbReference type="ARBA" id="ARBA00023015"/>
    </source>
</evidence>
<feature type="region of interest" description="Disordered" evidence="6">
    <location>
        <begin position="339"/>
        <end position="378"/>
    </location>
</feature>
<dbReference type="AlphaFoldDB" id="A0A1J4KU66"/>
<protein>
    <recommendedName>
        <fullName evidence="11">Myb-like DNA-binding domain containing protein</fullName>
    </recommendedName>
</protein>
<gene>
    <name evidence="9" type="ORF">TRFO_14737</name>
</gene>
<dbReference type="PANTHER" id="PTHR46621">
    <property type="entry name" value="SNRNA-ACTIVATING PROTEIN COMPLEX SUBUNIT 4"/>
    <property type="match status" value="1"/>
</dbReference>
<feature type="domain" description="Myb-like" evidence="7">
    <location>
        <begin position="125"/>
        <end position="176"/>
    </location>
</feature>
<feature type="compositionally biased region" description="Low complexity" evidence="6">
    <location>
        <begin position="355"/>
        <end position="373"/>
    </location>
</feature>
<dbReference type="GO" id="GO:0019185">
    <property type="term" value="C:snRNA-activating protein complex"/>
    <property type="evidence" value="ECO:0007669"/>
    <property type="project" value="TreeGrafter"/>
</dbReference>
<dbReference type="InterPro" id="IPR001005">
    <property type="entry name" value="SANT/Myb"/>
</dbReference>
<accession>A0A1J4KU66</accession>
<dbReference type="Pfam" id="PF13921">
    <property type="entry name" value="Myb_DNA-bind_6"/>
    <property type="match status" value="1"/>
</dbReference>